<dbReference type="InterPro" id="IPR018000">
    <property type="entry name" value="Neurotransmitter_ion_chnl_CS"/>
</dbReference>
<feature type="domain" description="Neurotransmitter-gated ion-channel transmembrane" evidence="7">
    <location>
        <begin position="247"/>
        <end position="340"/>
    </location>
</feature>
<sequence>MPVHNIHMYTLAFVAYLSFVRVSHSENPLNSPEVKLINKLLLNYEKRARPIINVSAAIPVTYNIDIVGIQEVDPKNQRMSIFAWQPMQWKDEFLAWNSEEHGGIKRIILPTASIWIPDFVLQNTADKFYNEESLKYFNAEVSHTGNVIFTPGGKLSTSCPLNMKYFPFDYQACKLLVSVWAPSCAEVKMEALSKKVATDRYEESAEWTLVSTSIKNVQILYLGVKYCSIEINLNLQRKPLYFVLIFVIPCILLSFVSIVSFTIPAEGGERISMSMTVLLSFSFFLIVLNDLLPKNSDEAPILAIYIVVVMAFMGMSLICTILVVRLHYSSKPVSPLIKRVITGYLAFCVKVKISPEKATGIDWKDVGKVLDRIFIIIFSICVLIVTIVVFFLILTHRK</sequence>
<dbReference type="InterPro" id="IPR006029">
    <property type="entry name" value="Neurotrans-gated_channel_TM"/>
</dbReference>
<dbReference type="CDD" id="cd19051">
    <property type="entry name" value="LGIC_TM_cation"/>
    <property type="match status" value="1"/>
</dbReference>
<dbReference type="Gene3D" id="2.70.170.10">
    <property type="entry name" value="Neurotransmitter-gated ion-channel ligand-binding domain"/>
    <property type="match status" value="1"/>
</dbReference>
<comment type="subcellular location">
    <subcellularLocation>
        <location evidence="1">Membrane</location>
        <topology evidence="1">Multi-pass membrane protein</topology>
    </subcellularLocation>
</comment>
<evidence type="ECO:0000256" key="1">
    <source>
        <dbReference type="ARBA" id="ARBA00004141"/>
    </source>
</evidence>
<dbReference type="Proteomes" id="UP000549394">
    <property type="component" value="Unassembled WGS sequence"/>
</dbReference>
<evidence type="ECO:0000313" key="9">
    <source>
        <dbReference type="Proteomes" id="UP000549394"/>
    </source>
</evidence>
<dbReference type="CDD" id="cd18989">
    <property type="entry name" value="LGIC_ECD_cation"/>
    <property type="match status" value="1"/>
</dbReference>
<keyword evidence="4 5" id="KW-0472">Membrane</keyword>
<comment type="similarity">
    <text evidence="5">Belongs to the ligand-gated ion channel (TC 1.A.9) family.</text>
</comment>
<dbReference type="GO" id="GO:0004888">
    <property type="term" value="F:transmembrane signaling receptor activity"/>
    <property type="evidence" value="ECO:0007669"/>
    <property type="project" value="InterPro"/>
</dbReference>
<evidence type="ECO:0000256" key="2">
    <source>
        <dbReference type="ARBA" id="ARBA00022692"/>
    </source>
</evidence>
<dbReference type="InterPro" id="IPR006201">
    <property type="entry name" value="Neur_channel"/>
</dbReference>
<keyword evidence="3 5" id="KW-1133">Transmembrane helix</keyword>
<keyword evidence="5" id="KW-0407">Ion channel</keyword>
<dbReference type="FunFam" id="2.70.170.10:FF:000028">
    <property type="entry name" value="AcetylCholine Receptor"/>
    <property type="match status" value="1"/>
</dbReference>
<name>A0A7I8VBB1_9ANNE</name>
<feature type="chain" id="PRO_5029934426" evidence="5">
    <location>
        <begin position="26"/>
        <end position="398"/>
    </location>
</feature>
<feature type="transmembrane region" description="Helical" evidence="5">
    <location>
        <begin position="373"/>
        <end position="394"/>
    </location>
</feature>
<dbReference type="SUPFAM" id="SSF63712">
    <property type="entry name" value="Nicotinic receptor ligand binding domain-like"/>
    <property type="match status" value="1"/>
</dbReference>
<evidence type="ECO:0000256" key="3">
    <source>
        <dbReference type="ARBA" id="ARBA00022989"/>
    </source>
</evidence>
<dbReference type="AlphaFoldDB" id="A0A7I8VBB1"/>
<dbReference type="EMBL" id="CAJFCJ010000002">
    <property type="protein sequence ID" value="CAD5112618.1"/>
    <property type="molecule type" value="Genomic_DNA"/>
</dbReference>
<reference evidence="8 9" key="1">
    <citation type="submission" date="2020-08" db="EMBL/GenBank/DDBJ databases">
        <authorList>
            <person name="Hejnol A."/>
        </authorList>
    </citation>
    <scope>NUCLEOTIDE SEQUENCE [LARGE SCALE GENOMIC DNA]</scope>
</reference>
<dbReference type="InterPro" id="IPR036734">
    <property type="entry name" value="Neur_chan_lig-bd_sf"/>
</dbReference>
<keyword evidence="2 5" id="KW-0812">Transmembrane</keyword>
<keyword evidence="5" id="KW-0406">Ion transport</keyword>
<dbReference type="Gene3D" id="1.20.58.390">
    <property type="entry name" value="Neurotransmitter-gated ion-channel transmembrane domain"/>
    <property type="match status" value="1"/>
</dbReference>
<accession>A0A7I8VBB1</accession>
<dbReference type="PANTHER" id="PTHR18945">
    <property type="entry name" value="NEUROTRANSMITTER GATED ION CHANNEL"/>
    <property type="match status" value="1"/>
</dbReference>
<comment type="caution">
    <text evidence="8">The sequence shown here is derived from an EMBL/GenBank/DDBJ whole genome shotgun (WGS) entry which is preliminary data.</text>
</comment>
<dbReference type="InterPro" id="IPR038050">
    <property type="entry name" value="Neuro_actylchol_rec"/>
</dbReference>
<feature type="transmembrane region" description="Helical" evidence="5">
    <location>
        <begin position="240"/>
        <end position="259"/>
    </location>
</feature>
<proteinExistence type="inferred from homology"/>
<dbReference type="GO" id="GO:0005230">
    <property type="term" value="F:extracellular ligand-gated monoatomic ion channel activity"/>
    <property type="evidence" value="ECO:0007669"/>
    <property type="project" value="InterPro"/>
</dbReference>
<evidence type="ECO:0000313" key="8">
    <source>
        <dbReference type="EMBL" id="CAD5112618.1"/>
    </source>
</evidence>
<protein>
    <submittedName>
        <fullName evidence="8">DgyrCDS1833</fullName>
    </submittedName>
</protein>
<keyword evidence="5" id="KW-0813">Transport</keyword>
<dbReference type="Pfam" id="PF02932">
    <property type="entry name" value="Neur_chan_memb"/>
    <property type="match status" value="1"/>
</dbReference>
<dbReference type="GO" id="GO:0016020">
    <property type="term" value="C:membrane"/>
    <property type="evidence" value="ECO:0007669"/>
    <property type="project" value="UniProtKB-SubCell"/>
</dbReference>
<evidence type="ECO:0000256" key="4">
    <source>
        <dbReference type="ARBA" id="ARBA00023136"/>
    </source>
</evidence>
<gene>
    <name evidence="8" type="ORF">DGYR_LOCUS1727</name>
</gene>
<organism evidence="8 9">
    <name type="scientific">Dimorphilus gyrociliatus</name>
    <dbReference type="NCBI Taxonomy" id="2664684"/>
    <lineage>
        <taxon>Eukaryota</taxon>
        <taxon>Metazoa</taxon>
        <taxon>Spiralia</taxon>
        <taxon>Lophotrochozoa</taxon>
        <taxon>Annelida</taxon>
        <taxon>Polychaeta</taxon>
        <taxon>Polychaeta incertae sedis</taxon>
        <taxon>Dinophilidae</taxon>
        <taxon>Dimorphilus</taxon>
    </lineage>
</organism>
<dbReference type="OrthoDB" id="6153337at2759"/>
<dbReference type="Pfam" id="PF02931">
    <property type="entry name" value="Neur_chan_LBD"/>
    <property type="match status" value="1"/>
</dbReference>
<feature type="domain" description="Neurotransmitter-gated ion-channel ligand-binding" evidence="6">
    <location>
        <begin position="35"/>
        <end position="239"/>
    </location>
</feature>
<evidence type="ECO:0000256" key="5">
    <source>
        <dbReference type="RuleBase" id="RU000687"/>
    </source>
</evidence>
<keyword evidence="9" id="KW-1185">Reference proteome</keyword>
<feature type="transmembrane region" description="Helical" evidence="5">
    <location>
        <begin position="271"/>
        <end position="289"/>
    </location>
</feature>
<feature type="signal peptide" evidence="5">
    <location>
        <begin position="1"/>
        <end position="25"/>
    </location>
</feature>
<dbReference type="PRINTS" id="PR00252">
    <property type="entry name" value="NRIONCHANNEL"/>
</dbReference>
<dbReference type="InterPro" id="IPR006202">
    <property type="entry name" value="Neur_chan_lig-bd"/>
</dbReference>
<evidence type="ECO:0000259" key="6">
    <source>
        <dbReference type="Pfam" id="PF02931"/>
    </source>
</evidence>
<dbReference type="SUPFAM" id="SSF90112">
    <property type="entry name" value="Neurotransmitter-gated ion-channel transmembrane pore"/>
    <property type="match status" value="1"/>
</dbReference>
<dbReference type="InterPro" id="IPR036719">
    <property type="entry name" value="Neuro-gated_channel_TM_sf"/>
</dbReference>
<dbReference type="PROSITE" id="PS00236">
    <property type="entry name" value="NEUROTR_ION_CHANNEL"/>
    <property type="match status" value="1"/>
</dbReference>
<evidence type="ECO:0000259" key="7">
    <source>
        <dbReference type="Pfam" id="PF02932"/>
    </source>
</evidence>
<feature type="transmembrane region" description="Helical" evidence="5">
    <location>
        <begin position="301"/>
        <end position="324"/>
    </location>
</feature>
<keyword evidence="5" id="KW-0732">Signal</keyword>